<organism evidence="2 3">
    <name type="scientific">Bradyrhizobium centrolobii</name>
    <dbReference type="NCBI Taxonomy" id="1505087"/>
    <lineage>
        <taxon>Bacteria</taxon>
        <taxon>Pseudomonadati</taxon>
        <taxon>Pseudomonadota</taxon>
        <taxon>Alphaproteobacteria</taxon>
        <taxon>Hyphomicrobiales</taxon>
        <taxon>Nitrobacteraceae</taxon>
        <taxon>Bradyrhizobium</taxon>
    </lineage>
</organism>
<feature type="transmembrane region" description="Helical" evidence="1">
    <location>
        <begin position="110"/>
        <end position="131"/>
    </location>
</feature>
<feature type="transmembrane region" description="Helical" evidence="1">
    <location>
        <begin position="45"/>
        <end position="70"/>
    </location>
</feature>
<comment type="caution">
    <text evidence="2">The sequence shown here is derived from an EMBL/GenBank/DDBJ whole genome shotgun (WGS) entry which is preliminary data.</text>
</comment>
<feature type="transmembrane region" description="Helical" evidence="1">
    <location>
        <begin position="20"/>
        <end position="39"/>
    </location>
</feature>
<gene>
    <name evidence="2" type="ORF">AYJ54_28350</name>
</gene>
<sequence length="137" mass="15321">MKRDLVARKRPVFDELHPKIYAAAVGLVAWFAFMAWVLFDRSSDISLSLGLVTLLFVVAILLPWILALLWRRYRMPYEPHRGPTSLHDWEAGEFAVWGAKLRGSHAAIDVLLPLAAVSFGLTAIGIVFVIVRATVLP</sequence>
<keyword evidence="1" id="KW-0812">Transmembrane</keyword>
<dbReference type="AlphaFoldDB" id="A0A176YA29"/>
<accession>A0A176YA29</accession>
<dbReference type="OrthoDB" id="7375886at2"/>
<keyword evidence="3" id="KW-1185">Reference proteome</keyword>
<name>A0A176YA29_9BRAD</name>
<dbReference type="RefSeq" id="WP_063707184.1">
    <property type="nucleotide sequence ID" value="NZ_LUUB01000104.1"/>
</dbReference>
<proteinExistence type="predicted"/>
<dbReference type="Proteomes" id="UP000076959">
    <property type="component" value="Unassembled WGS sequence"/>
</dbReference>
<keyword evidence="1" id="KW-0472">Membrane</keyword>
<keyword evidence="1" id="KW-1133">Transmembrane helix</keyword>
<dbReference type="EMBL" id="LUUB01000104">
    <property type="protein sequence ID" value="OAF01412.1"/>
    <property type="molecule type" value="Genomic_DNA"/>
</dbReference>
<protein>
    <submittedName>
        <fullName evidence="2">Uncharacterized protein</fullName>
    </submittedName>
</protein>
<evidence type="ECO:0000313" key="3">
    <source>
        <dbReference type="Proteomes" id="UP000076959"/>
    </source>
</evidence>
<evidence type="ECO:0000256" key="1">
    <source>
        <dbReference type="SAM" id="Phobius"/>
    </source>
</evidence>
<evidence type="ECO:0000313" key="2">
    <source>
        <dbReference type="EMBL" id="OAF01412.1"/>
    </source>
</evidence>
<reference evidence="2 3" key="1">
    <citation type="submission" date="2016-03" db="EMBL/GenBank/DDBJ databases">
        <title>Draft Genome Sequence of the Strain BR 10245 (Bradyrhizobium sp.) isolated from nodules of Centrolobium paraense.</title>
        <authorList>
            <person name="Simoes-Araujo J.L.Sr."/>
            <person name="Barauna A.C."/>
            <person name="Silva K."/>
            <person name="Zilli J.E."/>
        </authorList>
    </citation>
    <scope>NUCLEOTIDE SEQUENCE [LARGE SCALE GENOMIC DNA]</scope>
    <source>
        <strain evidence="2 3">BR 10245</strain>
    </source>
</reference>